<dbReference type="Gene3D" id="2.60.120.10">
    <property type="entry name" value="Jelly Rolls"/>
    <property type="match status" value="1"/>
</dbReference>
<dbReference type="Proteomes" id="UP000184287">
    <property type="component" value="Unassembled WGS sequence"/>
</dbReference>
<dbReference type="RefSeq" id="WP_073230626.1">
    <property type="nucleotide sequence ID" value="NZ_FQUQ01000002.1"/>
</dbReference>
<feature type="domain" description="Cyclic nucleotide-binding" evidence="1">
    <location>
        <begin position="22"/>
        <end position="129"/>
    </location>
</feature>
<dbReference type="PANTHER" id="PTHR24567:SF26">
    <property type="entry name" value="REGULATORY PROTEIN YEIL"/>
    <property type="match status" value="1"/>
</dbReference>
<dbReference type="InterPro" id="IPR018490">
    <property type="entry name" value="cNMP-bd_dom_sf"/>
</dbReference>
<reference evidence="3" key="1">
    <citation type="submission" date="2016-11" db="EMBL/GenBank/DDBJ databases">
        <authorList>
            <person name="Varghese N."/>
            <person name="Submissions S."/>
        </authorList>
    </citation>
    <scope>NUCLEOTIDE SEQUENCE [LARGE SCALE GENOMIC DNA]</scope>
    <source>
        <strain evidence="3">DSM 16990</strain>
    </source>
</reference>
<name>A0A1M5A7W8_9SPHI</name>
<sequence>MLRTNHFFLSFIENLHEKQANIEELSLKTFPKGTFLLKQDGRSSKVFIIKEGITKCFFSEENGKDYIVEFLSEGEILGEIEAIRNNNCLCSVETLTDVEAYAINIPFFKQLLEKDLNFQKLLLDELAERLINTSSRASSQQLYTIEYGLKKILELQYKQNIVISKEDMAAYLGITLRSLNRALTNLK</sequence>
<dbReference type="AlphaFoldDB" id="A0A1M5A7W8"/>
<protein>
    <submittedName>
        <fullName evidence="2">cAMP-binding domain of CRP or a regulatory subunit of cAMP-dependent protein kinases</fullName>
    </submittedName>
</protein>
<gene>
    <name evidence="2" type="ORF">SAMN04488522_102613</name>
</gene>
<dbReference type="SUPFAM" id="SSF51206">
    <property type="entry name" value="cAMP-binding domain-like"/>
    <property type="match status" value="1"/>
</dbReference>
<dbReference type="PROSITE" id="PS50042">
    <property type="entry name" value="CNMP_BINDING_3"/>
    <property type="match status" value="1"/>
</dbReference>
<dbReference type="InterPro" id="IPR014710">
    <property type="entry name" value="RmlC-like_jellyroll"/>
</dbReference>
<dbReference type="CDD" id="cd00038">
    <property type="entry name" value="CAP_ED"/>
    <property type="match status" value="1"/>
</dbReference>
<dbReference type="OrthoDB" id="5457083at2"/>
<dbReference type="PANTHER" id="PTHR24567">
    <property type="entry name" value="CRP FAMILY TRANSCRIPTIONAL REGULATORY PROTEIN"/>
    <property type="match status" value="1"/>
</dbReference>
<dbReference type="InterPro" id="IPR050397">
    <property type="entry name" value="Env_Response_Regulators"/>
</dbReference>
<keyword evidence="2" id="KW-0418">Kinase</keyword>
<dbReference type="SMART" id="SM00100">
    <property type="entry name" value="cNMP"/>
    <property type="match status" value="1"/>
</dbReference>
<keyword evidence="3" id="KW-1185">Reference proteome</keyword>
<evidence type="ECO:0000313" key="2">
    <source>
        <dbReference type="EMBL" id="SHF25962.1"/>
    </source>
</evidence>
<organism evidence="2 3">
    <name type="scientific">Pedobacter caeni</name>
    <dbReference type="NCBI Taxonomy" id="288992"/>
    <lineage>
        <taxon>Bacteria</taxon>
        <taxon>Pseudomonadati</taxon>
        <taxon>Bacteroidota</taxon>
        <taxon>Sphingobacteriia</taxon>
        <taxon>Sphingobacteriales</taxon>
        <taxon>Sphingobacteriaceae</taxon>
        <taxon>Pedobacter</taxon>
    </lineage>
</organism>
<dbReference type="GO" id="GO:0016301">
    <property type="term" value="F:kinase activity"/>
    <property type="evidence" value="ECO:0007669"/>
    <property type="project" value="UniProtKB-KW"/>
</dbReference>
<dbReference type="GO" id="GO:0003700">
    <property type="term" value="F:DNA-binding transcription factor activity"/>
    <property type="evidence" value="ECO:0007669"/>
    <property type="project" value="TreeGrafter"/>
</dbReference>
<dbReference type="GO" id="GO:0005829">
    <property type="term" value="C:cytosol"/>
    <property type="evidence" value="ECO:0007669"/>
    <property type="project" value="TreeGrafter"/>
</dbReference>
<accession>A0A1M5A7W8</accession>
<proteinExistence type="predicted"/>
<dbReference type="Pfam" id="PF00027">
    <property type="entry name" value="cNMP_binding"/>
    <property type="match status" value="1"/>
</dbReference>
<dbReference type="InterPro" id="IPR000595">
    <property type="entry name" value="cNMP-bd_dom"/>
</dbReference>
<dbReference type="STRING" id="288992.SAMN04488522_102613"/>
<evidence type="ECO:0000313" key="3">
    <source>
        <dbReference type="Proteomes" id="UP000184287"/>
    </source>
</evidence>
<keyword evidence="2" id="KW-0808">Transferase</keyword>
<evidence type="ECO:0000259" key="1">
    <source>
        <dbReference type="PROSITE" id="PS50042"/>
    </source>
</evidence>
<dbReference type="EMBL" id="FQUQ01000002">
    <property type="protein sequence ID" value="SHF25962.1"/>
    <property type="molecule type" value="Genomic_DNA"/>
</dbReference>